<dbReference type="RefSeq" id="XP_004366774.1">
    <property type="nucleotide sequence ID" value="XM_004366717.1"/>
</dbReference>
<name>F4PZB2_CACFS</name>
<dbReference type="InterPro" id="IPR051251">
    <property type="entry name" value="STK_FNIP-Repeat"/>
</dbReference>
<proteinExistence type="predicted"/>
<dbReference type="PANTHER" id="PTHR32134">
    <property type="entry name" value="FNIP REPEAT-CONTAINING PROTEIN"/>
    <property type="match status" value="1"/>
</dbReference>
<dbReference type="GeneID" id="14871076"/>
<organism evidence="1 2">
    <name type="scientific">Cavenderia fasciculata</name>
    <name type="common">Slime mold</name>
    <name type="synonym">Dictyostelium fasciculatum</name>
    <dbReference type="NCBI Taxonomy" id="261658"/>
    <lineage>
        <taxon>Eukaryota</taxon>
        <taxon>Amoebozoa</taxon>
        <taxon>Evosea</taxon>
        <taxon>Eumycetozoa</taxon>
        <taxon>Dictyostelia</taxon>
        <taxon>Acytosteliales</taxon>
        <taxon>Cavenderiaceae</taxon>
        <taxon>Cavenderia</taxon>
    </lineage>
</organism>
<protein>
    <submittedName>
        <fullName evidence="1">Uncharacterized protein</fullName>
    </submittedName>
</protein>
<dbReference type="PANTHER" id="PTHR32134:SF169">
    <property type="entry name" value="FNIP REPEAT-CONTAINING PROTEIN-RELATED"/>
    <property type="match status" value="1"/>
</dbReference>
<dbReference type="AlphaFoldDB" id="F4PZB2"/>
<evidence type="ECO:0000313" key="2">
    <source>
        <dbReference type="Proteomes" id="UP000007797"/>
    </source>
</evidence>
<reference evidence="2" key="1">
    <citation type="journal article" date="2011" name="Genome Res.">
        <title>Phylogeny-wide analysis of social amoeba genomes highlights ancient origins for complex intercellular communication.</title>
        <authorList>
            <person name="Heidel A.J."/>
            <person name="Lawal H.M."/>
            <person name="Felder M."/>
            <person name="Schilde C."/>
            <person name="Helps N.R."/>
            <person name="Tunggal B."/>
            <person name="Rivero F."/>
            <person name="John U."/>
            <person name="Schleicher M."/>
            <person name="Eichinger L."/>
            <person name="Platzer M."/>
            <person name="Noegel A.A."/>
            <person name="Schaap P."/>
            <person name="Gloeckner G."/>
        </authorList>
    </citation>
    <scope>NUCLEOTIDE SEQUENCE [LARGE SCALE GENOMIC DNA]</scope>
    <source>
        <strain evidence="2">SH3</strain>
    </source>
</reference>
<sequence>MSIFKLSNLLLLQIITDIEDNVDIICLLLTCKHLYHNSSLKRLIRFKGIKVIDTRNRDVSKQFIATVNHFNLNSFKDILVNSVADQHTLLPDSNDYPNWIQDYITEENRVNKSNIALVNYYDSKSIIPIYEIPSIETLYINQHHHSNKVDLSSISLLPHLQRLSVRSHGMQLGHHSSLKSLVLGINDTYARRFDITDLELNQLVSLTELTFKSFIETNLEYDIFPSSLTSLTLRMIRIPARDAFLPLTSLVHFKLIMDGSEFSQDEVEHQQFIDLSSLNNLKSFKFKENESAAEYNIEISLPLSINTLILLSTYIQISSQSKMPFLEKLYVYHSLLIDERIRLSSSPSLKKLVIYDCYSMISSTIIIPKSVEKLTIHNETDHYILGQVVFPPSLTHLSIIGNFYEPVKPLPESLIKLKQTVTESSLLLSLPQHLRRLHLQINVSSFKHLAFPSSSNHNNNNNSDNYPPHLETLNFNIKGYSTIDIPPITKYLSLSLEPNPKPGPNDPQLPIYSISSRIPITITDQSQQWLPVNTTHLTCGIPRDLRRNSEKDWVVAFRLDEVINHTTVRYLSLNFSNRYSKVNTTLQFSIQRLDSDNKNVLVLERQTLAGGIITQRRKSINTLQQKEFYPIYLYYNSKSLSPFEFRWSFTSFK</sequence>
<dbReference type="KEGG" id="dfa:DFA_02388"/>
<accession>F4PZB2</accession>
<dbReference type="EMBL" id="GL883016">
    <property type="protein sequence ID" value="EGG19141.1"/>
    <property type="molecule type" value="Genomic_DNA"/>
</dbReference>
<dbReference type="Proteomes" id="UP000007797">
    <property type="component" value="Unassembled WGS sequence"/>
</dbReference>
<gene>
    <name evidence="1" type="ORF">DFA_02388</name>
</gene>
<keyword evidence="2" id="KW-1185">Reference proteome</keyword>
<dbReference type="OrthoDB" id="24501at2759"/>
<dbReference type="SUPFAM" id="SSF52058">
    <property type="entry name" value="L domain-like"/>
    <property type="match status" value="1"/>
</dbReference>
<evidence type="ECO:0000313" key="1">
    <source>
        <dbReference type="EMBL" id="EGG19141.1"/>
    </source>
</evidence>